<evidence type="ECO:0000313" key="4">
    <source>
        <dbReference type="Proteomes" id="UP000198460"/>
    </source>
</evidence>
<protein>
    <submittedName>
        <fullName evidence="3">Flp pilus assembly protein TadG</fullName>
    </submittedName>
</protein>
<dbReference type="EMBL" id="FXAN01000032">
    <property type="protein sequence ID" value="SMF98572.1"/>
    <property type="molecule type" value="Genomic_DNA"/>
</dbReference>
<sequence length="161" mass="16670">MSAKRTPAAQTFVTPRRQRGATAVEFAILFPLFFMILYGLVTYGMIFAAQQTLTLAATEGARAALGYQAASTPTAALAARADAACTAAKNLTGWLAAKGSESACVSMSCAYAPSMDCIQVTVTYPYAANPLLPAIPLFGAALVPSTLSSQATVQLNPANLL</sequence>
<dbReference type="AlphaFoldDB" id="A0A238H055"/>
<gene>
    <name evidence="3" type="ORF">BSIN_1851</name>
</gene>
<feature type="transmembrane region" description="Helical" evidence="1">
    <location>
        <begin position="26"/>
        <end position="49"/>
    </location>
</feature>
<feature type="domain" description="TadE-like" evidence="2">
    <location>
        <begin position="20"/>
        <end position="62"/>
    </location>
</feature>
<dbReference type="InterPro" id="IPR012495">
    <property type="entry name" value="TadE-like_dom"/>
</dbReference>
<keyword evidence="1" id="KW-1133">Transmembrane helix</keyword>
<reference evidence="3 4" key="1">
    <citation type="submission" date="2017-04" db="EMBL/GenBank/DDBJ databases">
        <authorList>
            <person name="Afonso C.L."/>
            <person name="Miller P.J."/>
            <person name="Scott M.A."/>
            <person name="Spackman E."/>
            <person name="Goraichik I."/>
            <person name="Dimitrov K.M."/>
            <person name="Suarez D.L."/>
            <person name="Swayne D.E."/>
        </authorList>
    </citation>
    <scope>NUCLEOTIDE SEQUENCE [LARGE SCALE GENOMIC DNA]</scope>
    <source>
        <strain evidence="3">LMG 28154</strain>
    </source>
</reference>
<evidence type="ECO:0000259" key="2">
    <source>
        <dbReference type="Pfam" id="PF07811"/>
    </source>
</evidence>
<dbReference type="RefSeq" id="WP_256583550.1">
    <property type="nucleotide sequence ID" value="NZ_FXAN01000032.1"/>
</dbReference>
<organism evidence="3 4">
    <name type="scientific">Burkholderia singularis</name>
    <dbReference type="NCBI Taxonomy" id="1503053"/>
    <lineage>
        <taxon>Bacteria</taxon>
        <taxon>Pseudomonadati</taxon>
        <taxon>Pseudomonadota</taxon>
        <taxon>Betaproteobacteria</taxon>
        <taxon>Burkholderiales</taxon>
        <taxon>Burkholderiaceae</taxon>
        <taxon>Burkholderia</taxon>
        <taxon>pseudomallei group</taxon>
    </lineage>
</organism>
<keyword evidence="1" id="KW-0472">Membrane</keyword>
<evidence type="ECO:0000313" key="3">
    <source>
        <dbReference type="EMBL" id="SMF98572.1"/>
    </source>
</evidence>
<keyword evidence="1" id="KW-0812">Transmembrane</keyword>
<dbReference type="Pfam" id="PF07811">
    <property type="entry name" value="TadE"/>
    <property type="match status" value="1"/>
</dbReference>
<accession>A0A238H055</accession>
<evidence type="ECO:0000256" key="1">
    <source>
        <dbReference type="SAM" id="Phobius"/>
    </source>
</evidence>
<proteinExistence type="predicted"/>
<dbReference type="Proteomes" id="UP000198460">
    <property type="component" value="Unassembled WGS sequence"/>
</dbReference>
<name>A0A238H055_9BURK</name>